<evidence type="ECO:0000313" key="1">
    <source>
        <dbReference type="EMBL" id="MFC6996109.1"/>
    </source>
</evidence>
<dbReference type="RefSeq" id="WP_066618224.1">
    <property type="nucleotide sequence ID" value="NZ_JBHSYQ010000001.1"/>
</dbReference>
<protein>
    <submittedName>
        <fullName evidence="1">Ribosome hibernation-promoting factor, HPF/YfiA family</fullName>
    </submittedName>
</protein>
<dbReference type="Gene3D" id="3.30.160.100">
    <property type="entry name" value="Ribosome hibernation promotion factor-like"/>
    <property type="match status" value="1"/>
</dbReference>
<comment type="caution">
    <text evidence="1">The sequence shown here is derived from an EMBL/GenBank/DDBJ whole genome shotgun (WGS) entry which is preliminary data.</text>
</comment>
<dbReference type="CDD" id="cd00552">
    <property type="entry name" value="RaiA"/>
    <property type="match status" value="1"/>
</dbReference>
<proteinExistence type="predicted"/>
<dbReference type="InterPro" id="IPR036567">
    <property type="entry name" value="RHF-like"/>
</dbReference>
<dbReference type="Pfam" id="PF02482">
    <property type="entry name" value="Ribosomal_S30AE"/>
    <property type="match status" value="1"/>
</dbReference>
<gene>
    <name evidence="1" type="primary">hpf</name>
    <name evidence="1" type="ORF">ACFQHR_00670</name>
</gene>
<dbReference type="NCBIfam" id="TIGR00741">
    <property type="entry name" value="yfiA"/>
    <property type="match status" value="1"/>
</dbReference>
<accession>A0ABW2DED3</accession>
<dbReference type="InterPro" id="IPR003489">
    <property type="entry name" value="RHF/RaiA"/>
</dbReference>
<keyword evidence="2" id="KW-1185">Reference proteome</keyword>
<evidence type="ECO:0000313" key="2">
    <source>
        <dbReference type="Proteomes" id="UP001596405"/>
    </source>
</evidence>
<reference evidence="2" key="1">
    <citation type="journal article" date="2019" name="Int. J. Syst. Evol. Microbiol.">
        <title>The Global Catalogue of Microorganisms (GCM) 10K type strain sequencing project: providing services to taxonomists for standard genome sequencing and annotation.</title>
        <authorList>
            <consortium name="The Broad Institute Genomics Platform"/>
            <consortium name="The Broad Institute Genome Sequencing Center for Infectious Disease"/>
            <person name="Wu L."/>
            <person name="Ma J."/>
        </authorList>
    </citation>
    <scope>NUCLEOTIDE SEQUENCE [LARGE SCALE GENOMIC DNA]</scope>
    <source>
        <strain evidence="2">CGMCC 4.7393</strain>
    </source>
</reference>
<sequence>MKLQIQSVHFTADQSLLDFIQKKLDKLDTFFDRIIGGEVILRVERPETHDNKMVDVKVYVPGATLFCKEQAGTFEAAIDKAEADMKKQLIRYKEKILSHH</sequence>
<organism evidence="1 2">
    <name type="scientific">Rufibacter roseus</name>
    <dbReference type="NCBI Taxonomy" id="1567108"/>
    <lineage>
        <taxon>Bacteria</taxon>
        <taxon>Pseudomonadati</taxon>
        <taxon>Bacteroidota</taxon>
        <taxon>Cytophagia</taxon>
        <taxon>Cytophagales</taxon>
        <taxon>Hymenobacteraceae</taxon>
        <taxon>Rufibacter</taxon>
    </lineage>
</organism>
<dbReference type="Proteomes" id="UP001596405">
    <property type="component" value="Unassembled WGS sequence"/>
</dbReference>
<dbReference type="SUPFAM" id="SSF69754">
    <property type="entry name" value="Ribosome binding protein Y (YfiA homologue)"/>
    <property type="match status" value="1"/>
</dbReference>
<dbReference type="EMBL" id="JBHSYQ010000001">
    <property type="protein sequence ID" value="MFC6996109.1"/>
    <property type="molecule type" value="Genomic_DNA"/>
</dbReference>
<name>A0ABW2DED3_9BACT</name>